<dbReference type="EMBL" id="MFUJ01000039">
    <property type="protein sequence ID" value="OGI78681.1"/>
    <property type="molecule type" value="Genomic_DNA"/>
</dbReference>
<gene>
    <name evidence="2" type="ORF">A3F19_01830</name>
</gene>
<evidence type="ECO:0000313" key="3">
    <source>
        <dbReference type="Proteomes" id="UP000177052"/>
    </source>
</evidence>
<feature type="transmembrane region" description="Helical" evidence="1">
    <location>
        <begin position="138"/>
        <end position="160"/>
    </location>
</feature>
<proteinExistence type="predicted"/>
<protein>
    <submittedName>
        <fullName evidence="2">Uncharacterized protein</fullName>
    </submittedName>
</protein>
<reference evidence="2 3" key="1">
    <citation type="journal article" date="2016" name="Nat. Commun.">
        <title>Thousands of microbial genomes shed light on interconnected biogeochemical processes in an aquifer system.</title>
        <authorList>
            <person name="Anantharaman K."/>
            <person name="Brown C.T."/>
            <person name="Hug L.A."/>
            <person name="Sharon I."/>
            <person name="Castelle C.J."/>
            <person name="Probst A.J."/>
            <person name="Thomas B.C."/>
            <person name="Singh A."/>
            <person name="Wilkins M.J."/>
            <person name="Karaoz U."/>
            <person name="Brodie E.L."/>
            <person name="Williams K.H."/>
            <person name="Hubbard S.S."/>
            <person name="Banfield J.F."/>
        </authorList>
    </citation>
    <scope>NUCLEOTIDE SEQUENCE [LARGE SCALE GENOMIC DNA]</scope>
</reference>
<organism evidence="2 3">
    <name type="scientific">Candidatus Nomurabacteria bacterium RIFCSPHIGHO2_12_FULL_37_29</name>
    <dbReference type="NCBI Taxonomy" id="1801759"/>
    <lineage>
        <taxon>Bacteria</taxon>
        <taxon>Candidatus Nomuraibacteriota</taxon>
    </lineage>
</organism>
<accession>A0A1F6W9U1</accession>
<dbReference type="Pfam" id="PF18895">
    <property type="entry name" value="T4SS_pilin"/>
    <property type="match status" value="1"/>
</dbReference>
<feature type="transmembrane region" description="Helical" evidence="1">
    <location>
        <begin position="95"/>
        <end position="117"/>
    </location>
</feature>
<dbReference type="AlphaFoldDB" id="A0A1F6W9U1"/>
<comment type="caution">
    <text evidence="2">The sequence shown here is derived from an EMBL/GenBank/DDBJ whole genome shotgun (WGS) entry which is preliminary data.</text>
</comment>
<keyword evidence="1" id="KW-1133">Transmembrane helix</keyword>
<dbReference type="Proteomes" id="UP000177052">
    <property type="component" value="Unassembled WGS sequence"/>
</dbReference>
<evidence type="ECO:0000256" key="1">
    <source>
        <dbReference type="SAM" id="Phobius"/>
    </source>
</evidence>
<dbReference type="InterPro" id="IPR043993">
    <property type="entry name" value="T4SS_pilin"/>
</dbReference>
<sequence>MMKKIIIFSYTFLILIGLFSPIVKVYAETFQECMTRMQNSNIPTDTARNFCNLSETSSSNTGLVPCNNTPDSKGVIAQPCDFNAFLALIDKVIKFILFDMAIPIAAIMFVYAGFLLVTAGGEAAGARTKAKTIFTNAIIGLALAAAAWLIIRTILSILGYDGTWIGF</sequence>
<keyword evidence="1" id="KW-0472">Membrane</keyword>
<keyword evidence="1" id="KW-0812">Transmembrane</keyword>
<evidence type="ECO:0000313" key="2">
    <source>
        <dbReference type="EMBL" id="OGI78681.1"/>
    </source>
</evidence>
<name>A0A1F6W9U1_9BACT</name>